<keyword evidence="3" id="KW-1185">Reference proteome</keyword>
<organism evidence="2 3">
    <name type="scientific">Somion occarium</name>
    <dbReference type="NCBI Taxonomy" id="3059160"/>
    <lineage>
        <taxon>Eukaryota</taxon>
        <taxon>Fungi</taxon>
        <taxon>Dikarya</taxon>
        <taxon>Basidiomycota</taxon>
        <taxon>Agaricomycotina</taxon>
        <taxon>Agaricomycetes</taxon>
        <taxon>Polyporales</taxon>
        <taxon>Cerrenaceae</taxon>
        <taxon>Somion</taxon>
    </lineage>
</organism>
<accession>A0ABP1CYJ6</accession>
<evidence type="ECO:0000256" key="1">
    <source>
        <dbReference type="SAM" id="MobiDB-lite"/>
    </source>
</evidence>
<evidence type="ECO:0000313" key="3">
    <source>
        <dbReference type="Proteomes" id="UP001497453"/>
    </source>
</evidence>
<evidence type="ECO:0000313" key="2">
    <source>
        <dbReference type="EMBL" id="CAL1700721.1"/>
    </source>
</evidence>
<feature type="compositionally biased region" description="Polar residues" evidence="1">
    <location>
        <begin position="158"/>
        <end position="167"/>
    </location>
</feature>
<feature type="compositionally biased region" description="Basic and acidic residues" evidence="1">
    <location>
        <begin position="223"/>
        <end position="235"/>
    </location>
</feature>
<protein>
    <submittedName>
        <fullName evidence="2">Uncharacterized protein</fullName>
    </submittedName>
</protein>
<proteinExistence type="predicted"/>
<name>A0ABP1CYJ6_9APHY</name>
<feature type="region of interest" description="Disordered" evidence="1">
    <location>
        <begin position="119"/>
        <end position="241"/>
    </location>
</feature>
<sequence>MQTQQGPPIAATSKFQLSIPFTLQQVSPALAALHASRTRILHYPDPAGDVLATTHCIKCGSFLLDGTGNIRTVGPDSHKRKRRKLYSSAAHTLRRSCGTCGYNDDVLLEKGNPLMFQRVGKRHKQSSERSAMPFPASSRACTQSQVTSQPESREHTPQGHTKTQQSPVPEKRSSHAPSPAPSPSPLPNASRSRSQTPLLSIDTSVARSKVRSKKKSGLQDMLARNRERQEQEKKKQTSSLSGFLEACACL</sequence>
<dbReference type="EMBL" id="OZ037945">
    <property type="protein sequence ID" value="CAL1700721.1"/>
    <property type="molecule type" value="Genomic_DNA"/>
</dbReference>
<dbReference type="Proteomes" id="UP001497453">
    <property type="component" value="Chromosome 2"/>
</dbReference>
<gene>
    <name evidence="2" type="ORF">GFSPODELE1_LOCUS3264</name>
</gene>
<reference evidence="3" key="1">
    <citation type="submission" date="2024-04" db="EMBL/GenBank/DDBJ databases">
        <authorList>
            <person name="Shaw F."/>
            <person name="Minotto A."/>
        </authorList>
    </citation>
    <scope>NUCLEOTIDE SEQUENCE [LARGE SCALE GENOMIC DNA]</scope>
</reference>
<feature type="compositionally biased region" description="Polar residues" evidence="1">
    <location>
        <begin position="139"/>
        <end position="150"/>
    </location>
</feature>